<organism evidence="1 2">
    <name type="scientific">Litorilituus lipolyticus</name>
    <dbReference type="NCBI Taxonomy" id="2491017"/>
    <lineage>
        <taxon>Bacteria</taxon>
        <taxon>Pseudomonadati</taxon>
        <taxon>Pseudomonadota</taxon>
        <taxon>Gammaproteobacteria</taxon>
        <taxon>Alteromonadales</taxon>
        <taxon>Colwelliaceae</taxon>
        <taxon>Litorilituus</taxon>
    </lineage>
</organism>
<evidence type="ECO:0000313" key="1">
    <source>
        <dbReference type="EMBL" id="TPH17695.1"/>
    </source>
</evidence>
<keyword evidence="2" id="KW-1185">Reference proteome</keyword>
<dbReference type="EMBL" id="SAWY01000007">
    <property type="protein sequence ID" value="TPH17695.1"/>
    <property type="molecule type" value="Genomic_DNA"/>
</dbReference>
<proteinExistence type="predicted"/>
<evidence type="ECO:0000313" key="2">
    <source>
        <dbReference type="Proteomes" id="UP000315303"/>
    </source>
</evidence>
<name>A0A502L5I0_9GAMM</name>
<dbReference type="RefSeq" id="WP_140602079.1">
    <property type="nucleotide sequence ID" value="NZ_SAWY01000007.1"/>
</dbReference>
<dbReference type="OrthoDB" id="9827576at2"/>
<dbReference type="Proteomes" id="UP000315303">
    <property type="component" value="Unassembled WGS sequence"/>
</dbReference>
<accession>A0A502L5I0</accession>
<comment type="caution">
    <text evidence="1">The sequence shown here is derived from an EMBL/GenBank/DDBJ whole genome shotgun (WGS) entry which is preliminary data.</text>
</comment>
<sequence length="287" mass="33401">MQEDIDAILSGRKPNIAGCPELWFKDKRYAVTHKISVGLGCDGNQVQDDPTEDSNLLIQFAPKGLNMNFVRVDVNRNKSDWPFVVDHLTSIVGESIECIFDKCRITLLETTFDIYGVLHENLFVYGMSTSRGITHFDGGSNFYFGSNDSSRMYVHYDKEKHIKYLNLKRLADGKEALPEKPTTRIEIRHKRGEQREAITFHSALELHKHFSPISIFYVPKTSRGFTIEERLRLQLARHESLIVVTRKMKRGERDRFIQKLEKYKLVRFQEINFEEQLANALNRLVDF</sequence>
<protein>
    <submittedName>
        <fullName evidence="1">Uncharacterized protein</fullName>
    </submittedName>
</protein>
<dbReference type="AlphaFoldDB" id="A0A502L5I0"/>
<gene>
    <name evidence="1" type="ORF">EPA86_03855</name>
</gene>
<reference evidence="1 2" key="1">
    <citation type="submission" date="2019-01" db="EMBL/GenBank/DDBJ databases">
        <title>Litorilituus lipolytica sp. nov., isolated from intertidal sand of the Yellow Sea in China.</title>
        <authorList>
            <person name="Liu A."/>
        </authorList>
    </citation>
    <scope>NUCLEOTIDE SEQUENCE [LARGE SCALE GENOMIC DNA]</scope>
    <source>
        <strain evidence="1 2">RZ04</strain>
    </source>
</reference>